<evidence type="ECO:0000256" key="5">
    <source>
        <dbReference type="RuleBase" id="RU362059"/>
    </source>
</evidence>
<comment type="subcellular location">
    <subcellularLocation>
        <location evidence="5">Membrane</location>
        <topology evidence="5">Single-pass membrane protein</topology>
    </subcellularLocation>
</comment>
<evidence type="ECO:0000256" key="1">
    <source>
        <dbReference type="ARBA" id="ARBA00009995"/>
    </source>
</evidence>
<dbReference type="Gene3D" id="3.40.50.2000">
    <property type="entry name" value="Glycogen Phosphorylase B"/>
    <property type="match status" value="1"/>
</dbReference>
<evidence type="ECO:0000313" key="6">
    <source>
        <dbReference type="EMBL" id="CAH2230242.1"/>
    </source>
</evidence>
<dbReference type="InterPro" id="IPR002213">
    <property type="entry name" value="UDP_glucos_trans"/>
</dbReference>
<organism evidence="6 7">
    <name type="scientific">Pararge aegeria aegeria</name>
    <dbReference type="NCBI Taxonomy" id="348720"/>
    <lineage>
        <taxon>Eukaryota</taxon>
        <taxon>Metazoa</taxon>
        <taxon>Ecdysozoa</taxon>
        <taxon>Arthropoda</taxon>
        <taxon>Hexapoda</taxon>
        <taxon>Insecta</taxon>
        <taxon>Pterygota</taxon>
        <taxon>Neoptera</taxon>
        <taxon>Endopterygota</taxon>
        <taxon>Lepidoptera</taxon>
        <taxon>Glossata</taxon>
        <taxon>Ditrysia</taxon>
        <taxon>Papilionoidea</taxon>
        <taxon>Nymphalidae</taxon>
        <taxon>Satyrinae</taxon>
        <taxon>Satyrini</taxon>
        <taxon>Parargina</taxon>
        <taxon>Pararge</taxon>
    </lineage>
</organism>
<dbReference type="SUPFAM" id="SSF53756">
    <property type="entry name" value="UDP-Glycosyltransferase/glycogen phosphorylase"/>
    <property type="match status" value="1"/>
</dbReference>
<dbReference type="PANTHER" id="PTHR48043">
    <property type="entry name" value="EG:EG0003.4 PROTEIN-RELATED"/>
    <property type="match status" value="1"/>
</dbReference>
<dbReference type="PANTHER" id="PTHR48043:SF159">
    <property type="entry name" value="EG:EG0003.4 PROTEIN-RELATED"/>
    <property type="match status" value="1"/>
</dbReference>
<keyword evidence="2 4" id="KW-0328">Glycosyltransferase</keyword>
<gene>
    <name evidence="6" type="primary">jg19996</name>
    <name evidence="6" type="ORF">PAEG_LOCUS9496</name>
</gene>
<dbReference type="Pfam" id="PF00201">
    <property type="entry name" value="UDPGT"/>
    <property type="match status" value="1"/>
</dbReference>
<comment type="similarity">
    <text evidence="1 4">Belongs to the UDP-glycosyltransferase family.</text>
</comment>
<name>A0A8S4R780_9NEOP</name>
<evidence type="ECO:0000313" key="7">
    <source>
        <dbReference type="Proteomes" id="UP000838756"/>
    </source>
</evidence>
<dbReference type="GO" id="GO:0016020">
    <property type="term" value="C:membrane"/>
    <property type="evidence" value="ECO:0007669"/>
    <property type="project" value="UniProtKB-SubCell"/>
</dbReference>
<dbReference type="EC" id="2.4.1.17" evidence="5"/>
<sequence>MLQTLFGSNIPSIQELSNNVDMLFLNVHSIWKDNQPVPPNVVHIGGIHTRLSKALPKDMDLLLNASSNGVIYFSLGTNVNTTNLPPDKVQMMVNVFSQLPYDVIWKLDKDTIPGKTENIKLFKWVPQADLLKHPKIKLFITQGGLQSTDEAIDAGVPVIGIPMLADQWYNTEKYQYHKIGIKLDLTDLTEEVFRKAIDTVISDKSYRENMIRLRTLMKDEPRTPLENAVWWIEYTLRHGGAKHLRAAGVNSPSWESCLVETRVELVVSCPSVFECQTRQTHLRWSSPFPSPEVVKSWDWTLGDAVTRLKLITLPLLYILPL</sequence>
<comment type="caution">
    <text evidence="6">The sequence shown here is derived from an EMBL/GenBank/DDBJ whole genome shotgun (WGS) entry which is preliminary data.</text>
</comment>
<dbReference type="AlphaFoldDB" id="A0A8S4R780"/>
<dbReference type="EMBL" id="CAKXAJ010024785">
    <property type="protein sequence ID" value="CAH2230242.1"/>
    <property type="molecule type" value="Genomic_DNA"/>
</dbReference>
<dbReference type="GO" id="GO:0015020">
    <property type="term" value="F:glucuronosyltransferase activity"/>
    <property type="evidence" value="ECO:0007669"/>
    <property type="project" value="UniProtKB-EC"/>
</dbReference>
<reference evidence="6" key="1">
    <citation type="submission" date="2022-03" db="EMBL/GenBank/DDBJ databases">
        <authorList>
            <person name="Lindestad O."/>
        </authorList>
    </citation>
    <scope>NUCLEOTIDE SEQUENCE</scope>
</reference>
<evidence type="ECO:0000256" key="3">
    <source>
        <dbReference type="ARBA" id="ARBA00022679"/>
    </source>
</evidence>
<keyword evidence="3 4" id="KW-0808">Transferase</keyword>
<evidence type="ECO:0000256" key="4">
    <source>
        <dbReference type="RuleBase" id="RU003718"/>
    </source>
</evidence>
<dbReference type="Proteomes" id="UP000838756">
    <property type="component" value="Unassembled WGS sequence"/>
</dbReference>
<dbReference type="FunFam" id="3.40.50.2000:FF:000021">
    <property type="entry name" value="UDP-glucuronosyltransferase"/>
    <property type="match status" value="1"/>
</dbReference>
<dbReference type="OrthoDB" id="5835829at2759"/>
<evidence type="ECO:0000256" key="2">
    <source>
        <dbReference type="ARBA" id="ARBA00022676"/>
    </source>
</evidence>
<dbReference type="PROSITE" id="PS00375">
    <property type="entry name" value="UDPGT"/>
    <property type="match status" value="1"/>
</dbReference>
<dbReference type="InterPro" id="IPR050271">
    <property type="entry name" value="UDP-glycosyltransferase"/>
</dbReference>
<protein>
    <recommendedName>
        <fullName evidence="5">UDP-glucuronosyltransferase</fullName>
        <ecNumber evidence="5">2.4.1.17</ecNumber>
    </recommendedName>
</protein>
<proteinExistence type="inferred from homology"/>
<accession>A0A8S4R780</accession>
<dbReference type="InterPro" id="IPR035595">
    <property type="entry name" value="UDP_glycos_trans_CS"/>
</dbReference>
<keyword evidence="7" id="KW-1185">Reference proteome</keyword>
<comment type="catalytic activity">
    <reaction evidence="5">
        <text>glucuronate acceptor + UDP-alpha-D-glucuronate = acceptor beta-D-glucuronoside + UDP + H(+)</text>
        <dbReference type="Rhea" id="RHEA:21032"/>
        <dbReference type="ChEBI" id="CHEBI:15378"/>
        <dbReference type="ChEBI" id="CHEBI:58052"/>
        <dbReference type="ChEBI" id="CHEBI:58223"/>
        <dbReference type="ChEBI" id="CHEBI:132367"/>
        <dbReference type="ChEBI" id="CHEBI:132368"/>
        <dbReference type="EC" id="2.4.1.17"/>
    </reaction>
</comment>
<dbReference type="CDD" id="cd03784">
    <property type="entry name" value="GT1_Gtf-like"/>
    <property type="match status" value="1"/>
</dbReference>